<dbReference type="Proteomes" id="UP000095286">
    <property type="component" value="Unplaced"/>
</dbReference>
<reference evidence="2" key="1">
    <citation type="submission" date="2016-11" db="UniProtKB">
        <authorList>
            <consortium name="WormBaseParasite"/>
        </authorList>
    </citation>
    <scope>IDENTIFICATION</scope>
    <source>
        <strain evidence="2">KR3021</strain>
    </source>
</reference>
<evidence type="ECO:0000313" key="1">
    <source>
        <dbReference type="Proteomes" id="UP000095286"/>
    </source>
</evidence>
<sequence length="219" mass="24725">MENTKDLLSILIESLKRRQQSVDTGYGSSRTPSPLTSLQHSANGSLLESPKNSAQPSSSHDAMETGVEESAILKALAFYHKNPVKQFTSKRSSIRKDSSGLEVIGKIEKDPSARATSEQFKWHEVQVANQATGETNRTFQCLANGTCNKYFDNKKSLARHQLTHLTDQFYCIRCHQLFNRCCNCRRHQLKCNGTKTAADEFDMVKYHLHNNKKMSVSKL</sequence>
<organism evidence="1 2">
    <name type="scientific">Rhabditophanes sp. KR3021</name>
    <dbReference type="NCBI Taxonomy" id="114890"/>
    <lineage>
        <taxon>Eukaryota</taxon>
        <taxon>Metazoa</taxon>
        <taxon>Ecdysozoa</taxon>
        <taxon>Nematoda</taxon>
        <taxon>Chromadorea</taxon>
        <taxon>Rhabditida</taxon>
        <taxon>Tylenchina</taxon>
        <taxon>Panagrolaimomorpha</taxon>
        <taxon>Strongyloidoidea</taxon>
        <taxon>Alloionematidae</taxon>
        <taxon>Rhabditophanes</taxon>
    </lineage>
</organism>
<accession>A0AC35UDX8</accession>
<dbReference type="WBParaSite" id="RSKR_0001039100.1">
    <property type="protein sequence ID" value="RSKR_0001039100.1"/>
    <property type="gene ID" value="RSKR_0001039100"/>
</dbReference>
<name>A0AC35UDX8_9BILA</name>
<evidence type="ECO:0000313" key="2">
    <source>
        <dbReference type="WBParaSite" id="RSKR_0001039100.1"/>
    </source>
</evidence>
<protein>
    <submittedName>
        <fullName evidence="2">C2H2-type domain-containing protein</fullName>
    </submittedName>
</protein>
<proteinExistence type="predicted"/>